<gene>
    <name evidence="3" type="ORF">MNOR_LOCUS2505</name>
</gene>
<evidence type="ECO:0000313" key="3">
    <source>
        <dbReference type="EMBL" id="CAL4062206.1"/>
    </source>
</evidence>
<evidence type="ECO:0008006" key="5">
    <source>
        <dbReference type="Google" id="ProtNLM"/>
    </source>
</evidence>
<proteinExistence type="predicted"/>
<evidence type="ECO:0000256" key="2">
    <source>
        <dbReference type="ARBA" id="ARBA00022737"/>
    </source>
</evidence>
<dbReference type="GO" id="GO:0032874">
    <property type="term" value="P:positive regulation of stress-activated MAPK cascade"/>
    <property type="evidence" value="ECO:0007669"/>
    <property type="project" value="TreeGrafter"/>
</dbReference>
<comment type="caution">
    <text evidence="3">The sequence shown here is derived from an EMBL/GenBank/DDBJ whole genome shotgun (WGS) entry which is preliminary data.</text>
</comment>
<dbReference type="SUPFAM" id="SSF117281">
    <property type="entry name" value="Kelch motif"/>
    <property type="match status" value="1"/>
</dbReference>
<dbReference type="PANTHER" id="PTHR46428">
    <property type="entry name" value="KELCH DOMAIN-CONTAINING PROTEIN 10"/>
    <property type="match status" value="1"/>
</dbReference>
<name>A0AAV2PSA0_MEGNR</name>
<keyword evidence="1" id="KW-0880">Kelch repeat</keyword>
<dbReference type="AlphaFoldDB" id="A0AAV2PSA0"/>
<dbReference type="EMBL" id="CAXKWB010000776">
    <property type="protein sequence ID" value="CAL4062206.1"/>
    <property type="molecule type" value="Genomic_DNA"/>
</dbReference>
<dbReference type="InterPro" id="IPR052125">
    <property type="entry name" value="KLHDC10"/>
</dbReference>
<accession>A0AAV2PSA0</accession>
<dbReference type="PANTHER" id="PTHR46428:SF1">
    <property type="entry name" value="KELCH DOMAIN-CONTAINING PROTEIN 10"/>
    <property type="match status" value="1"/>
</dbReference>
<dbReference type="Pfam" id="PF24681">
    <property type="entry name" value="Kelch_KLHDC2_KLHL20_DRC7"/>
    <property type="match status" value="1"/>
</dbReference>
<feature type="non-terminal residue" evidence="3">
    <location>
        <position position="404"/>
    </location>
</feature>
<keyword evidence="4" id="KW-1185">Reference proteome</keyword>
<keyword evidence="2" id="KW-0677">Repeat</keyword>
<evidence type="ECO:0000313" key="4">
    <source>
        <dbReference type="Proteomes" id="UP001497623"/>
    </source>
</evidence>
<reference evidence="3 4" key="1">
    <citation type="submission" date="2024-05" db="EMBL/GenBank/DDBJ databases">
        <authorList>
            <person name="Wallberg A."/>
        </authorList>
    </citation>
    <scope>NUCLEOTIDE SEQUENCE [LARGE SCALE GENOMIC DNA]</scope>
</reference>
<dbReference type="Gene3D" id="2.120.10.80">
    <property type="entry name" value="Kelch-type beta propeller"/>
    <property type="match status" value="1"/>
</dbReference>
<organism evidence="3 4">
    <name type="scientific">Meganyctiphanes norvegica</name>
    <name type="common">Northern krill</name>
    <name type="synonym">Thysanopoda norvegica</name>
    <dbReference type="NCBI Taxonomy" id="48144"/>
    <lineage>
        <taxon>Eukaryota</taxon>
        <taxon>Metazoa</taxon>
        <taxon>Ecdysozoa</taxon>
        <taxon>Arthropoda</taxon>
        <taxon>Crustacea</taxon>
        <taxon>Multicrustacea</taxon>
        <taxon>Malacostraca</taxon>
        <taxon>Eumalacostraca</taxon>
        <taxon>Eucarida</taxon>
        <taxon>Euphausiacea</taxon>
        <taxon>Euphausiidae</taxon>
        <taxon>Meganyctiphanes</taxon>
    </lineage>
</organism>
<protein>
    <recommendedName>
        <fullName evidence="5">Kelch domain-containing protein 10</fullName>
    </recommendedName>
</protein>
<dbReference type="InterPro" id="IPR015915">
    <property type="entry name" value="Kelch-typ_b-propeller"/>
</dbReference>
<dbReference type="Proteomes" id="UP001497623">
    <property type="component" value="Unassembled WGS sequence"/>
</dbReference>
<evidence type="ECO:0000256" key="1">
    <source>
        <dbReference type="ARBA" id="ARBA00022441"/>
    </source>
</evidence>
<sequence>MTDKEQYQLDTSTLQKDSPTCSKESIRILVALASSKKWLCHTALQGLGGYYHMANRTKFPVYMNISTLIEIYQQAQSIFELWQFNLISGSWHRLENVDNGMPEELASHCAVAQGPSMLVYGGTAMPFGDSSSNAVHICHLPSGRWQRIHTEGQRPDPMYGQAACLSEDKLYIVGGTTGYDYSIDVHCLDLNTMVWEYLLGPRIMTPQNFLPEERYRHEVVEYEGALYVFGGGRADATCDLSTIPTFLIDEREWTKTQTQPDRVTHNSPQKRRCHVTCKLGSFEVYVHGRYDWEGLHGGLKLAVCLAKQGTVQWQLVTRTQRHNHCLEQCGRMLVFGGVKNIDPSMRTPSVSAVWLGIGRLRDICWDALCHYLPNICNLPPSQLLQMGIPFAIVDALQQQQSPAG</sequence>